<evidence type="ECO:0000313" key="3">
    <source>
        <dbReference type="Proteomes" id="UP000516028"/>
    </source>
</evidence>
<organism evidence="2 3">
    <name type="scientific">Diaphorobacter aerolatus</name>
    <dbReference type="NCBI Taxonomy" id="1288495"/>
    <lineage>
        <taxon>Bacteria</taxon>
        <taxon>Pseudomonadati</taxon>
        <taxon>Pseudomonadota</taxon>
        <taxon>Betaproteobacteria</taxon>
        <taxon>Burkholderiales</taxon>
        <taxon>Comamonadaceae</taxon>
        <taxon>Diaphorobacter</taxon>
    </lineage>
</organism>
<feature type="domain" description="DUF4261" evidence="1">
    <location>
        <begin position="193"/>
        <end position="269"/>
    </location>
</feature>
<proteinExistence type="predicted"/>
<gene>
    <name evidence="2" type="ORF">H9K75_05780</name>
</gene>
<protein>
    <submittedName>
        <fullName evidence="2">DUF4261 domain-containing protein</fullName>
    </submittedName>
</protein>
<accession>A0A7H0GMJ1</accession>
<dbReference type="KEGG" id="daer:H9K75_05780"/>
<dbReference type="Proteomes" id="UP000516028">
    <property type="component" value="Chromosome"/>
</dbReference>
<dbReference type="RefSeq" id="WP_187725096.1">
    <property type="nucleotide sequence ID" value="NZ_CP060783.1"/>
</dbReference>
<dbReference type="AlphaFoldDB" id="A0A7H0GMJ1"/>
<dbReference type="EMBL" id="CP060783">
    <property type="protein sequence ID" value="QNP49507.1"/>
    <property type="molecule type" value="Genomic_DNA"/>
</dbReference>
<dbReference type="Pfam" id="PF14080">
    <property type="entry name" value="DUF4261"/>
    <property type="match status" value="1"/>
</dbReference>
<evidence type="ECO:0000313" key="2">
    <source>
        <dbReference type="EMBL" id="QNP49507.1"/>
    </source>
</evidence>
<reference evidence="2 3" key="1">
    <citation type="submission" date="2020-08" db="EMBL/GenBank/DDBJ databases">
        <title>Genome sequence of Diaphorobacter aerolatus KACC 16536T.</title>
        <authorList>
            <person name="Hyun D.-W."/>
            <person name="Bae J.-W."/>
        </authorList>
    </citation>
    <scope>NUCLEOTIDE SEQUENCE [LARGE SCALE GENOMIC DNA]</scope>
    <source>
        <strain evidence="2 3">KACC 16536</strain>
    </source>
</reference>
<evidence type="ECO:0000259" key="1">
    <source>
        <dbReference type="Pfam" id="PF14080"/>
    </source>
</evidence>
<keyword evidence="3" id="KW-1185">Reference proteome</keyword>
<sequence length="281" mass="31272">MNDAQTAFSHRQQPDMWNFEALYTRPPELDGETLRAALAERLGDVAIVSDGATILLALNDYCVNYADKKGVPSQIAIMQADKPLDPAHYAEAAQQTWDWPDKDAALAQCQHSVMVTELMGRGLQIEDRLEILQAIMHVVIECSDVKAISQTPARCLLNPETYLQNHADGYVYYGLFNLRFFSISNENGDMLMDSLGLSVFGVPDMQCHFWELDPTAMSRMLFNSAVYLIQNGDVVEDGHTLAGITEGSRWRCQHEDSLVAPERMVLDVNPGAPYAAGNRDS</sequence>
<dbReference type="InterPro" id="IPR025357">
    <property type="entry name" value="DUF4261"/>
</dbReference>
<name>A0A7H0GMJ1_9BURK</name>